<dbReference type="AlphaFoldDB" id="A0A031LP07"/>
<dbReference type="GO" id="GO:0016779">
    <property type="term" value="F:nucleotidyltransferase activity"/>
    <property type="evidence" value="ECO:0007669"/>
    <property type="project" value="InterPro"/>
</dbReference>
<dbReference type="Proteomes" id="UP000024332">
    <property type="component" value="Unassembled WGS sequence"/>
</dbReference>
<comment type="caution">
    <text evidence="2">The sequence shown here is derived from an EMBL/GenBank/DDBJ whole genome shotgun (WGS) entry which is preliminary data.</text>
</comment>
<accession>A0A031LP07</accession>
<reference evidence="2 3" key="1">
    <citation type="submission" date="2014-03" db="EMBL/GenBank/DDBJ databases">
        <title>Draft genome sequence of the novel thermoacidophilic archaea Acidianus copahuensis ALE1 strain, isolated from Copahue volcanic area in Neuquen Argentina.</title>
        <authorList>
            <person name="Urbieta M.S."/>
            <person name="Rascovan N."/>
            <person name="Castro C."/>
            <person name="Revale S."/>
            <person name="Giaveno M.A."/>
            <person name="Vazquez M.P."/>
            <person name="Donati E.R."/>
        </authorList>
    </citation>
    <scope>NUCLEOTIDE SEQUENCE [LARGE SCALE GENOMIC DNA]</scope>
    <source>
        <strain evidence="2 3">ALE1</strain>
    </source>
</reference>
<gene>
    <name evidence="2" type="ORF">CM19_08885</name>
</gene>
<name>A0A031LP07_9CREN</name>
<evidence type="ECO:0000313" key="2">
    <source>
        <dbReference type="EMBL" id="EZQ03829.1"/>
    </source>
</evidence>
<dbReference type="Pfam" id="PF01909">
    <property type="entry name" value="NTP_transf_2"/>
    <property type="match status" value="1"/>
</dbReference>
<dbReference type="InterPro" id="IPR002934">
    <property type="entry name" value="Polymerase_NTP_transf_dom"/>
</dbReference>
<feature type="domain" description="Polymerase nucleotidyl transferase" evidence="1">
    <location>
        <begin position="112"/>
        <end position="162"/>
    </location>
</feature>
<evidence type="ECO:0000259" key="1">
    <source>
        <dbReference type="Pfam" id="PF01909"/>
    </source>
</evidence>
<dbReference type="STRING" id="1160895.CM19_08885"/>
<dbReference type="OrthoDB" id="18771at2157"/>
<evidence type="ECO:0000313" key="3">
    <source>
        <dbReference type="Proteomes" id="UP000024332"/>
    </source>
</evidence>
<sequence length="298" mass="34028">MGRSYFLDKDIVIDRDNNVYLVYTNFNPPGYIFALKKYIFSGKGLWKGYERNLKQYGAINLAQSSQDFNEEPCYGASFPILLKSRILIHLKPEEFARELLKRSPRDGIEEKIIQIYGDLGILNFGVTGSVLIGIQHKDSDIDIVIYGSKSAEEFISNFEGYEPDTSWPIQASKDYSIPIDMAKKIYDKRTRGIFRGIKYSFLFVDEKPRKYCEKVCTPLGEFRDTGDLEGDVNALFYPSIASFTSTNIEAKIVSYEGIYNIIMYGKRKVKVKGVLMKCDEEYSILVGDKKIGGYILPL</sequence>
<dbReference type="SUPFAM" id="SSF81301">
    <property type="entry name" value="Nucleotidyltransferase"/>
    <property type="match status" value="1"/>
</dbReference>
<organism evidence="2 3">
    <name type="scientific">Candidatus Acidianus copahuensis</name>
    <dbReference type="NCBI Taxonomy" id="1160895"/>
    <lineage>
        <taxon>Archaea</taxon>
        <taxon>Thermoproteota</taxon>
        <taxon>Thermoprotei</taxon>
        <taxon>Sulfolobales</taxon>
        <taxon>Sulfolobaceae</taxon>
        <taxon>Acidianus</taxon>
    </lineage>
</organism>
<dbReference type="EMBL" id="JFZT01000047">
    <property type="protein sequence ID" value="EZQ03829.1"/>
    <property type="molecule type" value="Genomic_DNA"/>
</dbReference>
<keyword evidence="3" id="KW-1185">Reference proteome</keyword>
<proteinExistence type="predicted"/>
<protein>
    <submittedName>
        <fullName evidence="2">DNA polymerase</fullName>
    </submittedName>
</protein>
<dbReference type="InterPro" id="IPR043519">
    <property type="entry name" value="NT_sf"/>
</dbReference>